<dbReference type="PIRSF" id="PIRSF006076">
    <property type="entry name" value="OM_assembly_OMP85"/>
    <property type="match status" value="1"/>
</dbReference>
<dbReference type="Pfam" id="PF01103">
    <property type="entry name" value="Omp85"/>
    <property type="match status" value="1"/>
</dbReference>
<dbReference type="InterPro" id="IPR023707">
    <property type="entry name" value="OM_assembly_BamA"/>
</dbReference>
<dbReference type="STRING" id="1123071.SAMN02745181_3420"/>
<dbReference type="InterPro" id="IPR039910">
    <property type="entry name" value="D15-like"/>
</dbReference>
<keyword evidence="11" id="KW-1185">Reference proteome</keyword>
<dbReference type="Gene3D" id="2.40.160.50">
    <property type="entry name" value="membrane protein fhac: a member of the omp85/tpsb transporter family"/>
    <property type="match status" value="1"/>
</dbReference>
<proteinExistence type="predicted"/>
<accession>A0A1M6QJN5</accession>
<gene>
    <name evidence="10" type="ORF">SAMN02745181_3420</name>
</gene>
<evidence type="ECO:0000256" key="8">
    <source>
        <dbReference type="NCBIfam" id="TIGR03303"/>
    </source>
</evidence>
<name>A0A1M6QJN5_9BACT</name>
<sequence length="797" mass="89197">MVVICLAFKRWLDNTIPYKMNYFYQTASRWVSAAVCSLLALCMLASTVHGQDFSGKTINSISIRYAGSKNVDEARVRNMMSVKTGQKYSAEKLDDDIRSLVESGLIDDVRILAEEQGNGVGLTFVVETKPRLAGVGFEGNVALQDKEKMAEATKIKVGVPLSDAAIFEARKNLQEYYQGYGYPEVAIDHRLQKTDRAGYADLIFVIQEGSKNEVRKIRFEGNNAFPDHKLENQMKTKEKGLLSFLTKSGRIDLDQLAEDEEAVLEFYRDNGYLRVRSTGFQRVPVKGGRVDLVMTINEGARYTVNSVGFGKMSVFTAEEMGKVLTLNAGDSYSSKKMRQDITTIRSYYGSRGYADAEVNPDIRNAGPNSVNIIYRVIEGSRYKVGRVTIEGNNVTKDKVIRREIPLKPGDNFNTVDLETTRKRLRGLNYFNNVYAEGEPSGQRGYRDINVLVNEKKTGSVQFGLGFSSIDSIVGYINLEQTNFDITDPWSFTGGGQRFGMNLRLGTERRDFKISLVEPWFLGQRLSLGGELFYRDQLYLSDEYDQRDFGGAVFLRKPLSSKSYVRGEYRLQKIRIDVEDDVAPTSVFQEFDGDYVRSSLGLTYVYDSRDAQVTPRSGHKFEAGLDVAGQFLGGDVDTITLNIEGSKHWNLWFDSILTLRGRASVVESDGVTPIFDRQFLGGARDLRGFEYRDIGPRDTGVGNTNEVYGGDTAAYATVEWSFPIVETVRGAIFYDTGFVNEDSWDFGPDDLYSDAGVGLRLNIPAIGPLALDYAVPVSSPDDESDQGGQFNFYLDFAF</sequence>
<comment type="subcellular location">
    <subcellularLocation>
        <location evidence="1">Membrane</location>
    </subcellularLocation>
</comment>
<keyword evidence="3" id="KW-0812">Transmembrane</keyword>
<dbReference type="EMBL" id="FQYR01000006">
    <property type="protein sequence ID" value="SHK20452.1"/>
    <property type="molecule type" value="Genomic_DNA"/>
</dbReference>
<keyword evidence="7" id="KW-0998">Cell outer membrane</keyword>
<dbReference type="GO" id="GO:0009279">
    <property type="term" value="C:cell outer membrane"/>
    <property type="evidence" value="ECO:0007669"/>
    <property type="project" value="UniProtKB-UniRule"/>
</dbReference>
<protein>
    <recommendedName>
        <fullName evidence="8">Outer membrane protein assembly factor BamA</fullName>
    </recommendedName>
</protein>
<dbReference type="NCBIfam" id="TIGR03303">
    <property type="entry name" value="OM_YaeT"/>
    <property type="match status" value="1"/>
</dbReference>
<evidence type="ECO:0000313" key="10">
    <source>
        <dbReference type="EMBL" id="SHK20452.1"/>
    </source>
</evidence>
<evidence type="ECO:0000259" key="9">
    <source>
        <dbReference type="PROSITE" id="PS51779"/>
    </source>
</evidence>
<dbReference type="GO" id="GO:0071709">
    <property type="term" value="P:membrane assembly"/>
    <property type="evidence" value="ECO:0007669"/>
    <property type="project" value="InterPro"/>
</dbReference>
<dbReference type="InParanoid" id="A0A1M6QJN5"/>
<dbReference type="FunCoup" id="A0A1M6QJN5">
    <property type="interactions" value="230"/>
</dbReference>
<dbReference type="PANTHER" id="PTHR12815">
    <property type="entry name" value="SORTING AND ASSEMBLY MACHINERY SAMM50 PROTEIN FAMILY MEMBER"/>
    <property type="match status" value="1"/>
</dbReference>
<dbReference type="Pfam" id="PF07244">
    <property type="entry name" value="POTRA"/>
    <property type="match status" value="5"/>
</dbReference>
<evidence type="ECO:0000256" key="7">
    <source>
        <dbReference type="ARBA" id="ARBA00023237"/>
    </source>
</evidence>
<evidence type="ECO:0000313" key="11">
    <source>
        <dbReference type="Proteomes" id="UP000184510"/>
    </source>
</evidence>
<keyword evidence="5" id="KW-0677">Repeat</keyword>
<dbReference type="InterPro" id="IPR010827">
    <property type="entry name" value="BamA/TamA_POTRA"/>
</dbReference>
<keyword evidence="4" id="KW-0732">Signal</keyword>
<evidence type="ECO:0000256" key="4">
    <source>
        <dbReference type="ARBA" id="ARBA00022729"/>
    </source>
</evidence>
<dbReference type="Proteomes" id="UP000184510">
    <property type="component" value="Unassembled WGS sequence"/>
</dbReference>
<dbReference type="InterPro" id="IPR034746">
    <property type="entry name" value="POTRA"/>
</dbReference>
<evidence type="ECO:0000256" key="3">
    <source>
        <dbReference type="ARBA" id="ARBA00022692"/>
    </source>
</evidence>
<reference evidence="10 11" key="1">
    <citation type="submission" date="2016-11" db="EMBL/GenBank/DDBJ databases">
        <authorList>
            <person name="Jaros S."/>
            <person name="Januszkiewicz K."/>
            <person name="Wedrychowicz H."/>
        </authorList>
    </citation>
    <scope>NUCLEOTIDE SEQUENCE [LARGE SCALE GENOMIC DNA]</scope>
    <source>
        <strain evidence="10 11">DSM 18772</strain>
    </source>
</reference>
<feature type="domain" description="POTRA" evidence="9">
    <location>
        <begin position="56"/>
        <end position="129"/>
    </location>
</feature>
<keyword evidence="2" id="KW-1134">Transmembrane beta strand</keyword>
<evidence type="ECO:0000256" key="6">
    <source>
        <dbReference type="ARBA" id="ARBA00023136"/>
    </source>
</evidence>
<dbReference type="PROSITE" id="PS51779">
    <property type="entry name" value="POTRA"/>
    <property type="match status" value="4"/>
</dbReference>
<evidence type="ECO:0000256" key="1">
    <source>
        <dbReference type="ARBA" id="ARBA00004370"/>
    </source>
</evidence>
<dbReference type="AlphaFoldDB" id="A0A1M6QJN5"/>
<keyword evidence="6" id="KW-0472">Membrane</keyword>
<dbReference type="InterPro" id="IPR000184">
    <property type="entry name" value="Bac_surfAg_D15"/>
</dbReference>
<feature type="domain" description="POTRA" evidence="9">
    <location>
        <begin position="130"/>
        <end position="209"/>
    </location>
</feature>
<dbReference type="Gene3D" id="3.10.20.310">
    <property type="entry name" value="membrane protein fhac"/>
    <property type="match status" value="5"/>
</dbReference>
<feature type="domain" description="POTRA" evidence="9">
    <location>
        <begin position="212"/>
        <end position="299"/>
    </location>
</feature>
<feature type="domain" description="POTRA" evidence="9">
    <location>
        <begin position="382"/>
        <end position="455"/>
    </location>
</feature>
<evidence type="ECO:0000256" key="2">
    <source>
        <dbReference type="ARBA" id="ARBA00022452"/>
    </source>
</evidence>
<organism evidence="10 11">
    <name type="scientific">Rubritalea squalenifaciens DSM 18772</name>
    <dbReference type="NCBI Taxonomy" id="1123071"/>
    <lineage>
        <taxon>Bacteria</taxon>
        <taxon>Pseudomonadati</taxon>
        <taxon>Verrucomicrobiota</taxon>
        <taxon>Verrucomicrobiia</taxon>
        <taxon>Verrucomicrobiales</taxon>
        <taxon>Rubritaleaceae</taxon>
        <taxon>Rubritalea</taxon>
    </lineage>
</organism>
<evidence type="ECO:0000256" key="5">
    <source>
        <dbReference type="ARBA" id="ARBA00022737"/>
    </source>
</evidence>
<dbReference type="PANTHER" id="PTHR12815:SF47">
    <property type="entry name" value="TRANSLOCATION AND ASSEMBLY MODULE SUBUNIT TAMA"/>
    <property type="match status" value="1"/>
</dbReference>